<evidence type="ECO:0000313" key="5">
    <source>
        <dbReference type="Proteomes" id="UP000035763"/>
    </source>
</evidence>
<dbReference type="InterPro" id="IPR015991">
    <property type="entry name" value="TatD/YcfH-like"/>
</dbReference>
<feature type="binding site" evidence="3">
    <location>
        <position position="25"/>
    </location>
    <ligand>
        <name>a divalent metal cation</name>
        <dbReference type="ChEBI" id="CHEBI:60240"/>
        <label>1</label>
    </ligand>
</feature>
<dbReference type="Proteomes" id="UP000035763">
    <property type="component" value="Unassembled WGS sequence"/>
</dbReference>
<dbReference type="PIRSF" id="PIRSF005902">
    <property type="entry name" value="DNase_TatD"/>
    <property type="match status" value="1"/>
</dbReference>
<dbReference type="Gene3D" id="3.20.20.140">
    <property type="entry name" value="Metal-dependent hydrolases"/>
    <property type="match status" value="1"/>
</dbReference>
<organism evidence="4 5">
    <name type="scientific">Nostocoides australiense Ben110</name>
    <dbReference type="NCBI Taxonomy" id="1193182"/>
    <lineage>
        <taxon>Bacteria</taxon>
        <taxon>Bacillati</taxon>
        <taxon>Actinomycetota</taxon>
        <taxon>Actinomycetes</taxon>
        <taxon>Micrococcales</taxon>
        <taxon>Intrasporangiaceae</taxon>
        <taxon>Nostocoides</taxon>
    </lineage>
</organism>
<dbReference type="PANTHER" id="PTHR46124:SF2">
    <property type="entry name" value="D-AMINOACYL-TRNA DEACYLASE"/>
    <property type="match status" value="1"/>
</dbReference>
<dbReference type="EMBL" id="CAJA01000026">
    <property type="protein sequence ID" value="CCH71952.1"/>
    <property type="molecule type" value="Genomic_DNA"/>
</dbReference>
<evidence type="ECO:0000256" key="2">
    <source>
        <dbReference type="ARBA" id="ARBA00022801"/>
    </source>
</evidence>
<dbReference type="GO" id="GO:0005829">
    <property type="term" value="C:cytosol"/>
    <property type="evidence" value="ECO:0007669"/>
    <property type="project" value="TreeGrafter"/>
</dbReference>
<evidence type="ECO:0000313" key="4">
    <source>
        <dbReference type="EMBL" id="CCH71952.1"/>
    </source>
</evidence>
<dbReference type="GO" id="GO:0016788">
    <property type="term" value="F:hydrolase activity, acting on ester bonds"/>
    <property type="evidence" value="ECO:0007669"/>
    <property type="project" value="InterPro"/>
</dbReference>
<keyword evidence="2" id="KW-0378">Hydrolase</keyword>
<proteinExistence type="predicted"/>
<keyword evidence="5" id="KW-1185">Reference proteome</keyword>
<feature type="binding site" evidence="3">
    <location>
        <position position="180"/>
    </location>
    <ligand>
        <name>a divalent metal cation</name>
        <dbReference type="ChEBI" id="CHEBI:60240"/>
        <label>2</label>
    </ligand>
</feature>
<comment type="caution">
    <text evidence="4">The sequence shown here is derived from an EMBL/GenBank/DDBJ whole genome shotgun (WGS) entry which is preliminary data.</text>
</comment>
<dbReference type="OrthoDB" id="9810005at2"/>
<accession>W6JT72</accession>
<dbReference type="SUPFAM" id="SSF51556">
    <property type="entry name" value="Metallo-dependent hydrolases"/>
    <property type="match status" value="1"/>
</dbReference>
<dbReference type="STRING" id="1193182.BN11_1210003"/>
<dbReference type="CDD" id="cd01310">
    <property type="entry name" value="TatD_DNAse"/>
    <property type="match status" value="1"/>
</dbReference>
<dbReference type="Pfam" id="PF01026">
    <property type="entry name" value="TatD_DNase"/>
    <property type="match status" value="1"/>
</dbReference>
<feature type="binding site" evidence="3">
    <location>
        <position position="119"/>
    </location>
    <ligand>
        <name>a divalent metal cation</name>
        <dbReference type="ChEBI" id="CHEBI:60240"/>
        <label>1</label>
    </ligand>
</feature>
<keyword evidence="1 3" id="KW-0479">Metal-binding</keyword>
<dbReference type="PANTHER" id="PTHR46124">
    <property type="entry name" value="D-AMINOACYL-TRNA DEACYLASE"/>
    <property type="match status" value="1"/>
</dbReference>
<dbReference type="InterPro" id="IPR001130">
    <property type="entry name" value="TatD-like"/>
</dbReference>
<dbReference type="FunFam" id="3.20.20.140:FF:000005">
    <property type="entry name" value="TatD family hydrolase"/>
    <property type="match status" value="1"/>
</dbReference>
<dbReference type="GO" id="GO:0046872">
    <property type="term" value="F:metal ion binding"/>
    <property type="evidence" value="ECO:0007669"/>
    <property type="project" value="UniProtKB-KW"/>
</dbReference>
<feature type="binding site" evidence="3">
    <location>
        <position position="230"/>
    </location>
    <ligand>
        <name>a divalent metal cation</name>
        <dbReference type="ChEBI" id="CHEBI:60240"/>
        <label>1</label>
    </ligand>
</feature>
<sequence>MPHDSSRHSIPARPEPLPIPLVDNHTHLNIVRDDAPSLSLDDALAAAAAVGVTKLVQIGCDVQAAEISVRMAHEHPAIVAGVALHPNEAPRLAQSGGLAAAYDRIGELARDPRVRTIGETGLDYYRTGPEGREVQHEAFRWHIALAKELGKPLQIHDRDSHDDILAVLDDAGAPEQVVMHCFSGDAAFAQACLERGFYLSFAGPITFKNNHALRDALAVTPLERVLLETDAPYLTPHPWRGAVNSPYLLALTARSAAAVLGIAVAHLCEAVGATAEEFYGPW</sequence>
<feature type="binding site" evidence="3">
    <location>
        <position position="156"/>
    </location>
    <ligand>
        <name>a divalent metal cation</name>
        <dbReference type="ChEBI" id="CHEBI:60240"/>
        <label>2</label>
    </ligand>
</feature>
<protein>
    <submittedName>
        <fullName evidence="4">Uncharacterized protein</fullName>
    </submittedName>
</protein>
<dbReference type="NCBIfam" id="TIGR00010">
    <property type="entry name" value="YchF/TatD family DNA exonuclease"/>
    <property type="match status" value="1"/>
</dbReference>
<reference evidence="4 5" key="1">
    <citation type="journal article" date="2013" name="ISME J.">
        <title>A metabolic model for members of the genus Tetrasphaera involved in enhanced biological phosphorus removal.</title>
        <authorList>
            <person name="Kristiansen R."/>
            <person name="Nguyen H.T.T."/>
            <person name="Saunders A.M."/>
            <person name="Nielsen J.L."/>
            <person name="Wimmer R."/>
            <person name="Le V.Q."/>
            <person name="McIlroy S.J."/>
            <person name="Petrovski S."/>
            <person name="Seviour R.J."/>
            <person name="Calteau A."/>
            <person name="Nielsen K.L."/>
            <person name="Nielsen P.H."/>
        </authorList>
    </citation>
    <scope>NUCLEOTIDE SEQUENCE [LARGE SCALE GENOMIC DNA]</scope>
    <source>
        <strain evidence="4 5">Ben110</strain>
    </source>
</reference>
<dbReference type="AlphaFoldDB" id="W6JT72"/>
<name>W6JT72_9MICO</name>
<dbReference type="InterPro" id="IPR032466">
    <property type="entry name" value="Metal_Hydrolase"/>
</dbReference>
<gene>
    <name evidence="4" type="ORF">BN11_1210003</name>
</gene>
<dbReference type="GO" id="GO:0004536">
    <property type="term" value="F:DNA nuclease activity"/>
    <property type="evidence" value="ECO:0007669"/>
    <property type="project" value="InterPro"/>
</dbReference>
<evidence type="ECO:0000256" key="1">
    <source>
        <dbReference type="ARBA" id="ARBA00022723"/>
    </source>
</evidence>
<evidence type="ECO:0000256" key="3">
    <source>
        <dbReference type="PIRSR" id="PIRSR005902-1"/>
    </source>
</evidence>
<feature type="binding site" evidence="3">
    <location>
        <position position="27"/>
    </location>
    <ligand>
        <name>a divalent metal cation</name>
        <dbReference type="ChEBI" id="CHEBI:60240"/>
        <label>1</label>
    </ligand>
</feature>